<dbReference type="InterPro" id="IPR038440">
    <property type="entry name" value="FimV_C_sf"/>
</dbReference>
<organism evidence="5 6">
    <name type="scientific">Marichromatium bheemlicum</name>
    <dbReference type="NCBI Taxonomy" id="365339"/>
    <lineage>
        <taxon>Bacteria</taxon>
        <taxon>Pseudomonadati</taxon>
        <taxon>Pseudomonadota</taxon>
        <taxon>Gammaproteobacteria</taxon>
        <taxon>Chromatiales</taxon>
        <taxon>Chromatiaceae</taxon>
        <taxon>Marichromatium</taxon>
    </lineage>
</organism>
<evidence type="ECO:0000259" key="4">
    <source>
        <dbReference type="Pfam" id="PF25800"/>
    </source>
</evidence>
<comment type="caution">
    <text evidence="5">The sequence shown here is derived from an EMBL/GenBank/DDBJ whole genome shotgun (WGS) entry which is preliminary data.</text>
</comment>
<feature type="transmembrane region" description="Helical" evidence="3">
    <location>
        <begin position="448"/>
        <end position="470"/>
    </location>
</feature>
<feature type="region of interest" description="Disordered" evidence="2">
    <location>
        <begin position="368"/>
        <end position="432"/>
    </location>
</feature>
<evidence type="ECO:0000313" key="6">
    <source>
        <dbReference type="Proteomes" id="UP000740754"/>
    </source>
</evidence>
<sequence length="862" mass="91699">MFRNFVLASAVVLTLVVADASALGLGSLQTYSALNQPFRGEIALIDVNPDTLDTVRVELAPSAVFDRAGLERYHYLTELEFTPGLSARGEPVVQITSQDPVREPYLDFLIQATWPDGQLVRGYTVLLDPPVSTQGRAPAVATPRVSAPAAEVRAEPQRASVPPAAADRAEQSAIDLPEGVDPSVFPVKVGPVPEGVGLWQFALDSRTQGASLAQTAMALYRANQDAFIQGDINRLIAGETLTIPSAEELFALEPSAAQSEFQAAMQGQAVNRAPLAPPPPEPARLKIAGEVGEVGQETPARSAEVVALEQELLTVMQAHESTRQETLELRAHIRELESRLSEIQELLQARNAEVARLQAVAAAAREPVPAAPAESEPPLAGVAPQVAPESAQPRPEPAAPESPDSDASTETETMAAVDAEPTTTEAAAADSIVEPEPVVAQDDAADSLWHALLLPLAGFAAVAALGLIGFSWWSSRRRQREDTELVSTLEIESELAPLDVPARGASAASRSVEEESTFSELVDEPSASPFSALTQLDSTLNEADPIAEADIYIAYGRYDEAVRLLDGELENTPERMDLRLKLAEAYAAMRDAAALDALVEATRTAGGERNDPEGWQRLLAMQARLTQGGAGSSAPREYAGLDADSTAADESISLRLEDVADPAAPRPPEAAARHDEFDLPLLFDDTDLEEPPAEEVDKATEPAPASASTPSHPAPSRSAPAQATPARAQPPARPEAEVEDSALPDEAGDSELMLTLEDIDGFSDSDLAPPSKPQSLAPESTARPSGGGEVRPIADAAPSEFLLSQWEMDSGLWDENATKLDLARAYLDMDDKEAARGILDEVIADGRDDQRQEARQLLERLG</sequence>
<feature type="compositionally biased region" description="Low complexity" evidence="2">
    <location>
        <begin position="368"/>
        <end position="380"/>
    </location>
</feature>
<keyword evidence="1" id="KW-0175">Coiled coil</keyword>
<reference evidence="5 6" key="1">
    <citation type="submission" date="2020-04" db="EMBL/GenBank/DDBJ databases">
        <title>Draft Whole-Genome sequence of Marichromatium bheemlicum DSM 18632, type strain.</title>
        <authorList>
            <person name="Kyndt J.A."/>
            <person name="Meyer T.E."/>
        </authorList>
    </citation>
    <scope>NUCLEOTIDE SEQUENCE [LARGE SCALE GENOMIC DNA]</scope>
    <source>
        <strain evidence="5 6">DSM 18632</strain>
    </source>
</reference>
<dbReference type="Gene3D" id="1.25.40.10">
    <property type="entry name" value="Tetratricopeptide repeat domain"/>
    <property type="match status" value="1"/>
</dbReference>
<feature type="coiled-coil region" evidence="1">
    <location>
        <begin position="326"/>
        <end position="360"/>
    </location>
</feature>
<keyword evidence="3" id="KW-0812">Transmembrane</keyword>
<dbReference type="Gene3D" id="1.20.58.2200">
    <property type="match status" value="1"/>
</dbReference>
<dbReference type="Proteomes" id="UP000740754">
    <property type="component" value="Unassembled WGS sequence"/>
</dbReference>
<feature type="compositionally biased region" description="Acidic residues" evidence="2">
    <location>
        <begin position="737"/>
        <end position="749"/>
    </location>
</feature>
<dbReference type="InterPro" id="IPR020011">
    <property type="entry name" value="FimV_C"/>
</dbReference>
<dbReference type="NCBIfam" id="TIGR03505">
    <property type="entry name" value="FimV_core"/>
    <property type="match status" value="1"/>
</dbReference>
<dbReference type="EMBL" id="JAAXKX010000009">
    <property type="protein sequence ID" value="NKN33248.1"/>
    <property type="molecule type" value="Genomic_DNA"/>
</dbReference>
<feature type="domain" description="FimV N-terminal" evidence="4">
    <location>
        <begin position="23"/>
        <end position="130"/>
    </location>
</feature>
<dbReference type="NCBIfam" id="TIGR03504">
    <property type="entry name" value="FimV_Cterm"/>
    <property type="match status" value="1"/>
</dbReference>
<proteinExistence type="predicted"/>
<gene>
    <name evidence="5" type="ORF">HF203_08430</name>
</gene>
<dbReference type="Pfam" id="PF25800">
    <property type="entry name" value="FimV_N"/>
    <property type="match status" value="1"/>
</dbReference>
<dbReference type="InterPro" id="IPR057840">
    <property type="entry name" value="FimV_N"/>
</dbReference>
<dbReference type="InterPro" id="IPR020012">
    <property type="entry name" value="LysM_FimV"/>
</dbReference>
<keyword evidence="3" id="KW-0472">Membrane</keyword>
<feature type="compositionally biased region" description="Low complexity" evidence="2">
    <location>
        <begin position="415"/>
        <end position="430"/>
    </location>
</feature>
<protein>
    <submittedName>
        <fullName evidence="5">FimV family protein</fullName>
    </submittedName>
</protein>
<dbReference type="InterPro" id="IPR011990">
    <property type="entry name" value="TPR-like_helical_dom_sf"/>
</dbReference>
<name>A0ABX1I7Q1_9GAMM</name>
<keyword evidence="3" id="KW-1133">Transmembrane helix</keyword>
<evidence type="ECO:0000256" key="2">
    <source>
        <dbReference type="SAM" id="MobiDB-lite"/>
    </source>
</evidence>
<evidence type="ECO:0000313" key="5">
    <source>
        <dbReference type="EMBL" id="NKN33248.1"/>
    </source>
</evidence>
<accession>A0ABX1I7Q1</accession>
<feature type="region of interest" description="Disordered" evidence="2">
    <location>
        <begin position="691"/>
        <end position="796"/>
    </location>
</feature>
<evidence type="ECO:0000256" key="1">
    <source>
        <dbReference type="SAM" id="Coils"/>
    </source>
</evidence>
<feature type="compositionally biased region" description="Low complexity" evidence="2">
    <location>
        <begin position="701"/>
        <end position="730"/>
    </location>
</feature>
<keyword evidence="6" id="KW-1185">Reference proteome</keyword>
<dbReference type="RefSeq" id="WP_168668617.1">
    <property type="nucleotide sequence ID" value="NZ_JAAXKX010000009.1"/>
</dbReference>
<evidence type="ECO:0000256" key="3">
    <source>
        <dbReference type="SAM" id="Phobius"/>
    </source>
</evidence>